<name>V2UUN9_9GAMM</name>
<evidence type="ECO:0000256" key="1">
    <source>
        <dbReference type="SAM" id="SignalP"/>
    </source>
</evidence>
<sequence>MKFKIISILAMSLLSTFSFAKKYNFTPAKVTLSVNEQKKRHPLTYVGQAVFKNGVHIPVYSISVPMGTDEKERQYHSPTVNCNSSKCYFAMDLPKDMASHMKIYNIAETGQWILAPASWSRMEGYIGADGNTIMTITSSDQKANLNLYDVPACVGCAMEAASPFFPEAAREYQRAFDIKLNTLSTPLHIVRANKKTVYYQYQLKDQYQTNGVSKYRPDEDNPYEEMSVTLPENQIAYARLMLNFFALTHK</sequence>
<dbReference type="PATRIC" id="fig|1341683.3.peg.450"/>
<dbReference type="HOGENOM" id="CLU_1113969_0_0_6"/>
<protein>
    <recommendedName>
        <fullName evidence="4">DUF4850 domain-containing protein</fullName>
    </recommendedName>
</protein>
<evidence type="ECO:0008006" key="4">
    <source>
        <dbReference type="Google" id="ProtNLM"/>
    </source>
</evidence>
<keyword evidence="1" id="KW-0732">Signal</keyword>
<proteinExistence type="predicted"/>
<comment type="caution">
    <text evidence="2">The sequence shown here is derived from an EMBL/GenBank/DDBJ whole genome shotgun (WGS) entry which is preliminary data.</text>
</comment>
<dbReference type="AlphaFoldDB" id="V2UUN9"/>
<feature type="signal peptide" evidence="1">
    <location>
        <begin position="1"/>
        <end position="20"/>
    </location>
</feature>
<gene>
    <name evidence="2" type="ORF">P255_00457</name>
</gene>
<dbReference type="EMBL" id="AYEU01000003">
    <property type="protein sequence ID" value="ESK52306.1"/>
    <property type="molecule type" value="Genomic_DNA"/>
</dbReference>
<reference evidence="2 3" key="1">
    <citation type="submission" date="2013-10" db="EMBL/GenBank/DDBJ databases">
        <title>The Genome Sequence of Acinetobacter brisouii CIP 110357.</title>
        <authorList>
            <consortium name="The Broad Institute Genomics Platform"/>
            <consortium name="The Broad Institute Genome Sequencing Center for Infectious Disease"/>
            <person name="Cerqueira G."/>
            <person name="Feldgarden M."/>
            <person name="Courvalin P."/>
            <person name="Grillot-Courvalin C."/>
            <person name="Clermont D."/>
            <person name="Rocha E."/>
            <person name="Yoon E.-J."/>
            <person name="Nemec A."/>
            <person name="Young S.K."/>
            <person name="Zeng Q."/>
            <person name="Gargeya S."/>
            <person name="Fitzgerald M."/>
            <person name="Abouelleil A."/>
            <person name="Alvarado L."/>
            <person name="Berlin A.M."/>
            <person name="Chapman S.B."/>
            <person name="Gainer-Dewar J."/>
            <person name="Goldberg J."/>
            <person name="Gnerre S."/>
            <person name="Griggs A."/>
            <person name="Gujja S."/>
            <person name="Hansen M."/>
            <person name="Howarth C."/>
            <person name="Imamovic A."/>
            <person name="Ireland A."/>
            <person name="Larimer J."/>
            <person name="McCowan C."/>
            <person name="Murphy C."/>
            <person name="Pearson M."/>
            <person name="Poon T.W."/>
            <person name="Priest M."/>
            <person name="Roberts A."/>
            <person name="Saif S."/>
            <person name="Shea T."/>
            <person name="Sykes S."/>
            <person name="Wortman J."/>
            <person name="Nusbaum C."/>
            <person name="Birren B."/>
        </authorList>
    </citation>
    <scope>NUCLEOTIDE SEQUENCE [LARGE SCALE GENOMIC DNA]</scope>
    <source>
        <strain evidence="2 3">CIP 110357</strain>
    </source>
</reference>
<dbReference type="RefSeq" id="WP_004903210.1">
    <property type="nucleotide sequence ID" value="NZ_BBTI01000004.1"/>
</dbReference>
<keyword evidence="3" id="KW-1185">Reference proteome</keyword>
<evidence type="ECO:0000313" key="3">
    <source>
        <dbReference type="Proteomes" id="UP000018418"/>
    </source>
</evidence>
<evidence type="ECO:0000313" key="2">
    <source>
        <dbReference type="EMBL" id="ESK52306.1"/>
    </source>
</evidence>
<organism evidence="2 3">
    <name type="scientific">Acinetobacter brisouii CIP 110357</name>
    <dbReference type="NCBI Taxonomy" id="1341683"/>
    <lineage>
        <taxon>Bacteria</taxon>
        <taxon>Pseudomonadati</taxon>
        <taxon>Pseudomonadota</taxon>
        <taxon>Gammaproteobacteria</taxon>
        <taxon>Moraxellales</taxon>
        <taxon>Moraxellaceae</taxon>
        <taxon>Acinetobacter</taxon>
    </lineage>
</organism>
<dbReference type="Pfam" id="PF16142">
    <property type="entry name" value="DUF4850"/>
    <property type="match status" value="1"/>
</dbReference>
<feature type="chain" id="PRO_5004710728" description="DUF4850 domain-containing protein" evidence="1">
    <location>
        <begin position="21"/>
        <end position="250"/>
    </location>
</feature>
<dbReference type="OrthoDB" id="6711714at2"/>
<dbReference type="InterPro" id="IPR032322">
    <property type="entry name" value="DUF4850"/>
</dbReference>
<dbReference type="Proteomes" id="UP000018418">
    <property type="component" value="Unassembled WGS sequence"/>
</dbReference>
<accession>V2UUN9</accession>